<sequence>MERKPVPLPRRSLLQKQISPAIDINGVTPEKLTNDLSGENINKNNNVEEDIVLPIQSNVHNNTNNIIVHEIPPPIPPRHQSRANLEKEDSFASGHSFASAHSIESMTSSSRTIENPDYMSLKDYQAIAINTHNQLSPMDSSSSANSTSSSNSSKTTSSISSSALTPVLSYPKLDKSLGWRQSIKVNPLEGTPDLYDGENISFYSWVSLKNKKKFKQLWAAIQKGNIYFYENEDCENISFGPFRLSQASFIGKHLTLPNGINLQIRGNEKHVTWSILEFTCDEEQFETWIHLLARSIIPSGAHFKEVLPELDVGGLLWIKEGTTSSYSQCWAYIFKRSLYYIRLNKDEHANLDIRKIVCLKKDDSKANRCEFIYNTSTTTIVCSQSGSTLYLQGDTDTCTDQWFDNLDKELKNVGNSLENQRLTQDNLPFIVDKCLKYISTYGRDIPGIYRKNGAASETRLIAHGLKADPPNYHIVKKTDETVFAVADALRGFFRQLNLPVISPDLHEQLYNIIESSEVRVDLESKLEAYKCILNELPHINYCTLKSLVCHLHEITTHAPINLASIENISKIFAPTLFVVDSVDEKLGSHTFQNTSLQMMIVKELLTHYKIIFSVSDEEDKKSSKIDKAQAFINDAGKKVAVGFLVPIHLYEFNNQCFNVKADWKAAQVCSYASGKAQVQAAAVPYDLFEVIKGGTLKRRIRSDECLKSIVAKRWIDWDYNDCFLLYCRDLHPLSISDCKLMVDEVKIAEPGSRSFKVGHIKIESVGGSLTVQISNRSKKLLTSLKLKDVLWFEGHEADRKPSYYHNITFFEPSTKLKYKSKFIGYCISFKEEINKLQWLTEINVSLNEKTEVDLLNFNFNEELN</sequence>
<name>A0AC35TGI7_9BILA</name>
<dbReference type="Proteomes" id="UP000095286">
    <property type="component" value="Unplaced"/>
</dbReference>
<reference evidence="2" key="1">
    <citation type="submission" date="2016-11" db="UniProtKB">
        <authorList>
            <consortium name="WormBaseParasite"/>
        </authorList>
    </citation>
    <scope>IDENTIFICATION</scope>
    <source>
        <strain evidence="2">KR3021</strain>
    </source>
</reference>
<organism evidence="1 2">
    <name type="scientific">Rhabditophanes sp. KR3021</name>
    <dbReference type="NCBI Taxonomy" id="114890"/>
    <lineage>
        <taxon>Eukaryota</taxon>
        <taxon>Metazoa</taxon>
        <taxon>Ecdysozoa</taxon>
        <taxon>Nematoda</taxon>
        <taxon>Chromadorea</taxon>
        <taxon>Rhabditida</taxon>
        <taxon>Tylenchina</taxon>
        <taxon>Panagrolaimomorpha</taxon>
        <taxon>Strongyloidoidea</taxon>
        <taxon>Alloionematidae</taxon>
        <taxon>Rhabditophanes</taxon>
    </lineage>
</organism>
<proteinExistence type="predicted"/>
<dbReference type="WBParaSite" id="RSKR_0000036200.1">
    <property type="protein sequence ID" value="RSKR_0000036200.1"/>
    <property type="gene ID" value="RSKR_0000036200"/>
</dbReference>
<accession>A0AC35TGI7</accession>
<evidence type="ECO:0000313" key="2">
    <source>
        <dbReference type="WBParaSite" id="RSKR_0000036200.1"/>
    </source>
</evidence>
<evidence type="ECO:0000313" key="1">
    <source>
        <dbReference type="Proteomes" id="UP000095286"/>
    </source>
</evidence>
<protein>
    <submittedName>
        <fullName evidence="2">Rho-GAP domain-containing protein</fullName>
    </submittedName>
</protein>